<evidence type="ECO:0000256" key="1">
    <source>
        <dbReference type="ARBA" id="ARBA00022723"/>
    </source>
</evidence>
<dbReference type="PANTHER" id="PTHR43616">
    <property type="entry name" value="GLYCEROL DEHYDROGENASE"/>
    <property type="match status" value="1"/>
</dbReference>
<reference evidence="11" key="2">
    <citation type="journal article" date="2021" name="PeerJ">
        <title>Extensive microbial diversity within the chicken gut microbiome revealed by metagenomics and culture.</title>
        <authorList>
            <person name="Gilroy R."/>
            <person name="Ravi A."/>
            <person name="Getino M."/>
            <person name="Pursley I."/>
            <person name="Horton D.L."/>
            <person name="Alikhan N.F."/>
            <person name="Baker D."/>
            <person name="Gharbi K."/>
            <person name="Hall N."/>
            <person name="Watson M."/>
            <person name="Adriaenssens E.M."/>
            <person name="Foster-Nyarko E."/>
            <person name="Jarju S."/>
            <person name="Secka A."/>
            <person name="Antonio M."/>
            <person name="Oren A."/>
            <person name="Chaudhuri R.R."/>
            <person name="La Ragione R."/>
            <person name="Hildebrand F."/>
            <person name="Pallen M.J."/>
        </authorList>
    </citation>
    <scope>NUCLEOTIDE SEQUENCE</scope>
    <source>
        <strain evidence="11">CHK160-1198</strain>
    </source>
</reference>
<dbReference type="Proteomes" id="UP000824099">
    <property type="component" value="Unassembled WGS sequence"/>
</dbReference>
<feature type="binding site" evidence="8">
    <location>
        <position position="171"/>
    </location>
    <ligand>
        <name>glycerol</name>
        <dbReference type="ChEBI" id="CHEBI:17754"/>
    </ligand>
</feature>
<dbReference type="Pfam" id="PF00465">
    <property type="entry name" value="Fe-ADH"/>
    <property type="match status" value="1"/>
</dbReference>
<dbReference type="InterPro" id="IPR001670">
    <property type="entry name" value="ADH_Fe/GldA"/>
</dbReference>
<dbReference type="PANTHER" id="PTHR43616:SF5">
    <property type="entry name" value="GLYCEROL DEHYDROGENASE 1"/>
    <property type="match status" value="1"/>
</dbReference>
<sequence>MSYTILFPNYTIGENPFTEVPNICQRYGTKITVIGGKTALSKVAADLEKAVEGSELEILDMLWYGGEATLEHVATLKNNPAVQNADMLFAVGGGRAIDTCKMLAHDLNMPFMTVPTIASTCAACTGVAVYYYPNGEFRDLYLSDVPANHIFIPTQVIAAAPDEYLWAGIGDTLAKHYESVFSSRNDELEHFNALGVNISTMSAEPLVKYGKQAMEDSKKDQTSAAMEQIILAIIVSTGLVSNLVINDYNSALAHSIYYGSTAVDAVAEKHLHGEIVAYGVLVLLMLDQQQTELERIFRFNKSIGLPTKLADLDITTDEDLEKVLDKAVATKDIEHVPYVITREMIKKAILDLEAYNLNS</sequence>
<keyword evidence="8" id="KW-0862">Zinc</keyword>
<evidence type="ECO:0000256" key="3">
    <source>
        <dbReference type="ARBA" id="ARBA00023027"/>
    </source>
</evidence>
<evidence type="ECO:0000256" key="7">
    <source>
        <dbReference type="ARBA" id="ARBA00049006"/>
    </source>
</evidence>
<dbReference type="EMBL" id="DVNI01000091">
    <property type="protein sequence ID" value="HIU64496.1"/>
    <property type="molecule type" value="Genomic_DNA"/>
</dbReference>
<feature type="binding site" evidence="8">
    <location>
        <position position="254"/>
    </location>
    <ligand>
        <name>glycerol</name>
        <dbReference type="ChEBI" id="CHEBI:17754"/>
    </ligand>
</feature>
<feature type="domain" description="Alcohol dehydrogenase iron-type/glycerol dehydrogenase GldA" evidence="10">
    <location>
        <begin position="9"/>
        <end position="135"/>
    </location>
</feature>
<reference evidence="11" key="1">
    <citation type="submission" date="2020-10" db="EMBL/GenBank/DDBJ databases">
        <authorList>
            <person name="Gilroy R."/>
        </authorList>
    </citation>
    <scope>NUCLEOTIDE SEQUENCE</scope>
    <source>
        <strain evidence="11">CHK160-1198</strain>
    </source>
</reference>
<name>A0A9D1MQA6_9FIRM</name>
<evidence type="ECO:0000259" key="10">
    <source>
        <dbReference type="Pfam" id="PF00465"/>
    </source>
</evidence>
<evidence type="ECO:0000313" key="11">
    <source>
        <dbReference type="EMBL" id="HIU64496.1"/>
    </source>
</evidence>
<feature type="binding site" evidence="9">
    <location>
        <position position="131"/>
    </location>
    <ligand>
        <name>NAD(+)</name>
        <dbReference type="ChEBI" id="CHEBI:57540"/>
    </ligand>
</feature>
<dbReference type="Gene3D" id="1.20.1090.10">
    <property type="entry name" value="Dehydroquinate synthase-like - alpha domain"/>
    <property type="match status" value="1"/>
</dbReference>
<evidence type="ECO:0000256" key="2">
    <source>
        <dbReference type="ARBA" id="ARBA00023002"/>
    </source>
</evidence>
<keyword evidence="3 9" id="KW-0520">NAD</keyword>
<dbReference type="Gene3D" id="3.40.50.1970">
    <property type="match status" value="1"/>
</dbReference>
<comment type="pathway">
    <text evidence="4">Polyol metabolism; glycerol fermentation; glycerone phosphate from glycerol (oxidative route): step 1/2.</text>
</comment>
<evidence type="ECO:0000313" key="12">
    <source>
        <dbReference type="Proteomes" id="UP000824099"/>
    </source>
</evidence>
<keyword evidence="2" id="KW-0560">Oxidoreductase</keyword>
<feature type="binding site" evidence="9">
    <location>
        <begin position="116"/>
        <end position="119"/>
    </location>
    <ligand>
        <name>NAD(+)</name>
        <dbReference type="ChEBI" id="CHEBI:57540"/>
    </ligand>
</feature>
<evidence type="ECO:0000256" key="5">
    <source>
        <dbReference type="ARBA" id="ARBA00039147"/>
    </source>
</evidence>
<dbReference type="InterPro" id="IPR016205">
    <property type="entry name" value="Glycerol_DH"/>
</dbReference>
<protein>
    <recommendedName>
        <fullName evidence="6">Glycerol dehydrogenase</fullName>
        <ecNumber evidence="5">1.1.1.6</ecNumber>
    </recommendedName>
</protein>
<proteinExistence type="predicted"/>
<evidence type="ECO:0000256" key="4">
    <source>
        <dbReference type="ARBA" id="ARBA00037918"/>
    </source>
</evidence>
<dbReference type="AlphaFoldDB" id="A0A9D1MQA6"/>
<dbReference type="GO" id="GO:0005829">
    <property type="term" value="C:cytosol"/>
    <property type="evidence" value="ECO:0007669"/>
    <property type="project" value="TreeGrafter"/>
</dbReference>
<organism evidence="11 12">
    <name type="scientific">Candidatus Avacidaminococcus intestinavium</name>
    <dbReference type="NCBI Taxonomy" id="2840684"/>
    <lineage>
        <taxon>Bacteria</taxon>
        <taxon>Bacillati</taxon>
        <taxon>Bacillota</taxon>
        <taxon>Negativicutes</taxon>
        <taxon>Acidaminococcales</taxon>
        <taxon>Acidaminococcaceae</taxon>
        <taxon>Acidaminococcaceae incertae sedis</taxon>
        <taxon>Candidatus Avacidaminococcus</taxon>
    </lineage>
</organism>
<gene>
    <name evidence="11" type="ORF">IAB06_05640</name>
</gene>
<dbReference type="GO" id="GO:0008888">
    <property type="term" value="F:glycerol dehydrogenase (NAD+) activity"/>
    <property type="evidence" value="ECO:0007669"/>
    <property type="project" value="UniProtKB-EC"/>
</dbReference>
<dbReference type="GO" id="GO:0046872">
    <property type="term" value="F:metal ion binding"/>
    <property type="evidence" value="ECO:0007669"/>
    <property type="project" value="UniProtKB-KW"/>
</dbReference>
<dbReference type="CDD" id="cd08171">
    <property type="entry name" value="GlyDH-like"/>
    <property type="match status" value="1"/>
</dbReference>
<dbReference type="EC" id="1.1.1.6" evidence="5"/>
<comment type="cofactor">
    <cofactor evidence="8">
        <name>Zn(2+)</name>
        <dbReference type="ChEBI" id="CHEBI:29105"/>
    </cofactor>
    <text evidence="8">Binds 1 zinc ion per subunit.</text>
</comment>
<keyword evidence="1 8" id="KW-0479">Metal-binding</keyword>
<comment type="caution">
    <text evidence="11">The sequence shown here is derived from an EMBL/GenBank/DDBJ whole genome shotgun (WGS) entry which is preliminary data.</text>
</comment>
<feature type="binding site" evidence="9">
    <location>
        <position position="125"/>
    </location>
    <ligand>
        <name>NAD(+)</name>
        <dbReference type="ChEBI" id="CHEBI:57540"/>
    </ligand>
</feature>
<feature type="binding site" evidence="8">
    <location>
        <position position="272"/>
    </location>
    <ligand>
        <name>glycerol</name>
        <dbReference type="ChEBI" id="CHEBI:17754"/>
    </ligand>
</feature>
<evidence type="ECO:0000256" key="8">
    <source>
        <dbReference type="PIRSR" id="PIRSR000112-1"/>
    </source>
</evidence>
<evidence type="ECO:0000256" key="9">
    <source>
        <dbReference type="PIRSR" id="PIRSR000112-3"/>
    </source>
</evidence>
<dbReference type="SUPFAM" id="SSF56796">
    <property type="entry name" value="Dehydroquinate synthase-like"/>
    <property type="match status" value="1"/>
</dbReference>
<comment type="catalytic activity">
    <reaction evidence="7">
        <text>glycerol + NAD(+) = dihydroxyacetone + NADH + H(+)</text>
        <dbReference type="Rhea" id="RHEA:13769"/>
        <dbReference type="ChEBI" id="CHEBI:15378"/>
        <dbReference type="ChEBI" id="CHEBI:16016"/>
        <dbReference type="ChEBI" id="CHEBI:17754"/>
        <dbReference type="ChEBI" id="CHEBI:57540"/>
        <dbReference type="ChEBI" id="CHEBI:57945"/>
        <dbReference type="EC" id="1.1.1.6"/>
    </reaction>
</comment>
<evidence type="ECO:0000256" key="6">
    <source>
        <dbReference type="ARBA" id="ARBA00040132"/>
    </source>
</evidence>
<accession>A0A9D1MQA6</accession>
<dbReference type="PIRSF" id="PIRSF000112">
    <property type="entry name" value="Glycerol_dehydrogenase"/>
    <property type="match status" value="1"/>
</dbReference>
<feature type="binding site" evidence="9">
    <location>
        <begin position="94"/>
        <end position="98"/>
    </location>
    <ligand>
        <name>NAD(+)</name>
        <dbReference type="ChEBI" id="CHEBI:57540"/>
    </ligand>
</feature>